<gene>
    <name evidence="2" type="ORF">SFMTTN_2582</name>
</gene>
<comment type="caution">
    <text evidence="2">The sequence shown here is derived from an EMBL/GenBank/DDBJ whole genome shotgun (WGS) entry which is preliminary data.</text>
</comment>
<sequence>MTLVCRICGNVEGNIPYRVREMMFGTREVFDYFQCKQCGCLQIADIPTDLARHYPNDYFSFKKFSRSTQNPLRGFFDRHRVMQGLGQPDWIGRFAGLFAKPLNYVEWLNKTRLDTRASILDVGCGRGKLLLRMRLGGVQDCTGVDPFLTETVRYDNGVTIHKTSLTEFARTASKKYDLIMFHHSLEHMENPGEMLKSAARLLSSRGTIMVRIPVADCYAWEHYGVNWMPLDAPRHLYLLTRKSMQILAEQAGLQIWRTEYDSTIQQFTHSELYCRDIPLNVSEKEKRIFSRAKIKEFKRQAEQLNQQQRGDQAVFYLSLAGISPQAN</sequence>
<reference evidence="2 3" key="1">
    <citation type="journal article" date="2019" name="Front. Microbiol.">
        <title>Genomes of Neutrophilic Sulfur-Oxidizing Chemolithoautotrophs Representing 9 Proteobacterial Species From 8 Genera.</title>
        <authorList>
            <person name="Watanabe T."/>
            <person name="Kojima H."/>
            <person name="Umezawa K."/>
            <person name="Hori C."/>
            <person name="Takasuka T.E."/>
            <person name="Kato Y."/>
            <person name="Fukui M."/>
        </authorList>
    </citation>
    <scope>NUCLEOTIDE SEQUENCE [LARGE SCALE GENOMIC DNA]</scope>
    <source>
        <strain evidence="2 3">TTN</strain>
    </source>
</reference>
<dbReference type="OrthoDB" id="9816564at2"/>
<evidence type="ECO:0000313" key="2">
    <source>
        <dbReference type="EMBL" id="GBL46757.1"/>
    </source>
</evidence>
<name>A0A401JGK2_9PROT</name>
<dbReference type="RefSeq" id="WP_124705540.1">
    <property type="nucleotide sequence ID" value="NZ_BGOW01000027.1"/>
</dbReference>
<dbReference type="Pfam" id="PF13489">
    <property type="entry name" value="Methyltransf_23"/>
    <property type="match status" value="1"/>
</dbReference>
<evidence type="ECO:0000313" key="3">
    <source>
        <dbReference type="Proteomes" id="UP000286806"/>
    </source>
</evidence>
<dbReference type="Gene3D" id="3.40.50.150">
    <property type="entry name" value="Vaccinia Virus protein VP39"/>
    <property type="match status" value="1"/>
</dbReference>
<dbReference type="SUPFAM" id="SSF53335">
    <property type="entry name" value="S-adenosyl-L-methionine-dependent methyltransferases"/>
    <property type="match status" value="1"/>
</dbReference>
<dbReference type="CDD" id="cd02440">
    <property type="entry name" value="AdoMet_MTases"/>
    <property type="match status" value="1"/>
</dbReference>
<dbReference type="InterPro" id="IPR029063">
    <property type="entry name" value="SAM-dependent_MTases_sf"/>
</dbReference>
<organism evidence="2 3">
    <name type="scientific">Sulfuriferula multivorans</name>
    <dbReference type="NCBI Taxonomy" id="1559896"/>
    <lineage>
        <taxon>Bacteria</taxon>
        <taxon>Pseudomonadati</taxon>
        <taxon>Pseudomonadota</taxon>
        <taxon>Betaproteobacteria</taxon>
        <taxon>Nitrosomonadales</taxon>
        <taxon>Sulfuricellaceae</taxon>
        <taxon>Sulfuriferula</taxon>
    </lineage>
</organism>
<proteinExistence type="predicted"/>
<dbReference type="GO" id="GO:0032259">
    <property type="term" value="P:methylation"/>
    <property type="evidence" value="ECO:0007669"/>
    <property type="project" value="UniProtKB-KW"/>
</dbReference>
<evidence type="ECO:0000256" key="1">
    <source>
        <dbReference type="ARBA" id="ARBA00022679"/>
    </source>
</evidence>
<keyword evidence="1 2" id="KW-0808">Transferase</keyword>
<dbReference type="AlphaFoldDB" id="A0A401JGK2"/>
<dbReference type="GO" id="GO:0008168">
    <property type="term" value="F:methyltransferase activity"/>
    <property type="evidence" value="ECO:0007669"/>
    <property type="project" value="UniProtKB-KW"/>
</dbReference>
<protein>
    <submittedName>
        <fullName evidence="2">SAM-dependent methyltransferase BT3209</fullName>
    </submittedName>
</protein>
<accession>A0A401JGK2</accession>
<keyword evidence="2" id="KW-0489">Methyltransferase</keyword>
<dbReference type="PANTHER" id="PTHR43861">
    <property type="entry name" value="TRANS-ACONITATE 2-METHYLTRANSFERASE-RELATED"/>
    <property type="match status" value="1"/>
</dbReference>
<dbReference type="PANTHER" id="PTHR43861:SF3">
    <property type="entry name" value="PUTATIVE (AFU_ORTHOLOGUE AFUA_2G14390)-RELATED"/>
    <property type="match status" value="1"/>
</dbReference>
<dbReference type="EMBL" id="BGOW01000027">
    <property type="protein sequence ID" value="GBL46757.1"/>
    <property type="molecule type" value="Genomic_DNA"/>
</dbReference>
<dbReference type="Proteomes" id="UP000286806">
    <property type="component" value="Unassembled WGS sequence"/>
</dbReference>
<keyword evidence="3" id="KW-1185">Reference proteome</keyword>